<dbReference type="Gene3D" id="1.20.1740.10">
    <property type="entry name" value="Amino acid/polyamine transporter I"/>
    <property type="match status" value="1"/>
</dbReference>
<reference evidence="10" key="1">
    <citation type="journal article" date="2019" name="Int. J. Syst. Evol. Microbiol.">
        <title>The Global Catalogue of Microorganisms (GCM) 10K type strain sequencing project: providing services to taxonomists for standard genome sequencing and annotation.</title>
        <authorList>
            <consortium name="The Broad Institute Genomics Platform"/>
            <consortium name="The Broad Institute Genome Sequencing Center for Infectious Disease"/>
            <person name="Wu L."/>
            <person name="Ma J."/>
        </authorList>
    </citation>
    <scope>NUCLEOTIDE SEQUENCE [LARGE SCALE GENOMIC DNA]</scope>
    <source>
        <strain evidence="10">CCUG 56607</strain>
    </source>
</reference>
<proteinExistence type="predicted"/>
<evidence type="ECO:0000256" key="7">
    <source>
        <dbReference type="SAM" id="Phobius"/>
    </source>
</evidence>
<feature type="transmembrane region" description="Helical" evidence="7">
    <location>
        <begin position="21"/>
        <end position="46"/>
    </location>
</feature>
<keyword evidence="6 7" id="KW-0472">Membrane</keyword>
<feature type="transmembrane region" description="Helical" evidence="7">
    <location>
        <begin position="241"/>
        <end position="264"/>
    </location>
</feature>
<feature type="transmembrane region" description="Helical" evidence="7">
    <location>
        <begin position="204"/>
        <end position="229"/>
    </location>
</feature>
<dbReference type="PROSITE" id="PS00218">
    <property type="entry name" value="AMINO_ACID_PERMEASE_1"/>
    <property type="match status" value="1"/>
</dbReference>
<feature type="transmembrane region" description="Helical" evidence="7">
    <location>
        <begin position="284"/>
        <end position="313"/>
    </location>
</feature>
<sequence length="441" mass="47585">MTESGTNQQNKGSKDSSNGMNWWQLSLIGIGCTIGTGFFLGSSIGILQAGPLIILAFLLAATGTYFIYGLLAEMTALDPQEGSFCTYAGKAFGRWASFSSGWNYWCSNVLVMGSQLIALATLTQYWFPNIELWMLAALYASLATGILFLGTGGFDKAEDVFAIIKIAAIFMFIIFGVLLLSGMIDIERQPNSIGSSFFLKGLTGLITSLLFAYYAFGGIEVIGMMAVRLKNTADAAKAGKIMIVLLAIIYIASLSLAVLLVPLSRFNTNESPFMTVFRMFDLPILLHLFNGAIIIAGFSTMTAVLYSVTNLLLNLAKDKEAPSMFAKRSEHFKGLPLHSLVLSVIGLSISVVAALLLPGKVYEYITTAAGILLLYNWVFITASSFKLLTGSLRVYGSGITGLLLIICAIIGTVVEPTLRPGFYISMAVVLLISAITWKVHK</sequence>
<dbReference type="RefSeq" id="WP_386056782.1">
    <property type="nucleotide sequence ID" value="NZ_JBHTKL010000001.1"/>
</dbReference>
<name>A0ABW3KYP3_9BACI</name>
<dbReference type="PANTHER" id="PTHR43495">
    <property type="entry name" value="GABA PERMEASE"/>
    <property type="match status" value="1"/>
</dbReference>
<evidence type="ECO:0000259" key="8">
    <source>
        <dbReference type="Pfam" id="PF00324"/>
    </source>
</evidence>
<protein>
    <submittedName>
        <fullName evidence="9">Amino acid permease</fullName>
    </submittedName>
</protein>
<feature type="transmembrane region" description="Helical" evidence="7">
    <location>
        <begin position="132"/>
        <end position="150"/>
    </location>
</feature>
<keyword evidence="10" id="KW-1185">Reference proteome</keyword>
<dbReference type="Pfam" id="PF00324">
    <property type="entry name" value="AA_permease"/>
    <property type="match status" value="1"/>
</dbReference>
<feature type="domain" description="Amino acid permease/ SLC12A" evidence="8">
    <location>
        <begin position="25"/>
        <end position="413"/>
    </location>
</feature>
<feature type="transmembrane region" description="Helical" evidence="7">
    <location>
        <begin position="52"/>
        <end position="71"/>
    </location>
</feature>
<evidence type="ECO:0000256" key="3">
    <source>
        <dbReference type="ARBA" id="ARBA00022692"/>
    </source>
</evidence>
<accession>A0ABW3KYP3</accession>
<feature type="transmembrane region" description="Helical" evidence="7">
    <location>
        <begin position="364"/>
        <end position="382"/>
    </location>
</feature>
<evidence type="ECO:0000256" key="6">
    <source>
        <dbReference type="ARBA" id="ARBA00023136"/>
    </source>
</evidence>
<comment type="caution">
    <text evidence="9">The sequence shown here is derived from an EMBL/GenBank/DDBJ whole genome shotgun (WGS) entry which is preliminary data.</text>
</comment>
<gene>
    <name evidence="9" type="ORF">ACFQ2J_03965</name>
</gene>
<comment type="subcellular location">
    <subcellularLocation>
        <location evidence="1">Cell membrane</location>
        <topology evidence="1">Multi-pass membrane protein</topology>
    </subcellularLocation>
</comment>
<dbReference type="InterPro" id="IPR004840">
    <property type="entry name" value="Amino_acid_permease_CS"/>
</dbReference>
<evidence type="ECO:0000256" key="4">
    <source>
        <dbReference type="ARBA" id="ARBA00022970"/>
    </source>
</evidence>
<feature type="transmembrane region" description="Helical" evidence="7">
    <location>
        <begin position="162"/>
        <end position="184"/>
    </location>
</feature>
<evidence type="ECO:0000313" key="10">
    <source>
        <dbReference type="Proteomes" id="UP001596990"/>
    </source>
</evidence>
<dbReference type="Proteomes" id="UP001596990">
    <property type="component" value="Unassembled WGS sequence"/>
</dbReference>
<keyword evidence="4" id="KW-0029">Amino-acid transport</keyword>
<dbReference type="PIRSF" id="PIRSF006060">
    <property type="entry name" value="AA_transporter"/>
    <property type="match status" value="1"/>
</dbReference>
<dbReference type="PANTHER" id="PTHR43495:SF5">
    <property type="entry name" value="GAMMA-AMINOBUTYRIC ACID PERMEASE"/>
    <property type="match status" value="1"/>
</dbReference>
<organism evidence="9 10">
    <name type="scientific">Thalassobacillus hwangdonensis</name>
    <dbReference type="NCBI Taxonomy" id="546108"/>
    <lineage>
        <taxon>Bacteria</taxon>
        <taxon>Bacillati</taxon>
        <taxon>Bacillota</taxon>
        <taxon>Bacilli</taxon>
        <taxon>Bacillales</taxon>
        <taxon>Bacillaceae</taxon>
        <taxon>Thalassobacillus</taxon>
    </lineage>
</organism>
<dbReference type="EMBL" id="JBHTKL010000001">
    <property type="protein sequence ID" value="MFD1018349.1"/>
    <property type="molecule type" value="Genomic_DNA"/>
</dbReference>
<dbReference type="InterPro" id="IPR004841">
    <property type="entry name" value="AA-permease/SLC12A_dom"/>
</dbReference>
<keyword evidence="5 7" id="KW-1133">Transmembrane helix</keyword>
<evidence type="ECO:0000256" key="1">
    <source>
        <dbReference type="ARBA" id="ARBA00004651"/>
    </source>
</evidence>
<feature type="transmembrane region" description="Helical" evidence="7">
    <location>
        <begin position="334"/>
        <end position="358"/>
    </location>
</feature>
<evidence type="ECO:0000256" key="2">
    <source>
        <dbReference type="ARBA" id="ARBA00022448"/>
    </source>
</evidence>
<evidence type="ECO:0000313" key="9">
    <source>
        <dbReference type="EMBL" id="MFD1018349.1"/>
    </source>
</evidence>
<evidence type="ECO:0000256" key="5">
    <source>
        <dbReference type="ARBA" id="ARBA00022989"/>
    </source>
</evidence>
<keyword evidence="3 7" id="KW-0812">Transmembrane</keyword>
<feature type="transmembrane region" description="Helical" evidence="7">
    <location>
        <begin position="394"/>
        <end position="414"/>
    </location>
</feature>
<keyword evidence="2" id="KW-0813">Transport</keyword>
<feature type="transmembrane region" description="Helical" evidence="7">
    <location>
        <begin position="420"/>
        <end position="439"/>
    </location>
</feature>